<organism evidence="3 4">
    <name type="scientific">Marinobacter fuscus</name>
    <dbReference type="NCBI Taxonomy" id="2109942"/>
    <lineage>
        <taxon>Bacteria</taxon>
        <taxon>Pseudomonadati</taxon>
        <taxon>Pseudomonadota</taxon>
        <taxon>Gammaproteobacteria</taxon>
        <taxon>Pseudomonadales</taxon>
        <taxon>Marinobacteraceae</taxon>
        <taxon>Marinobacter</taxon>
    </lineage>
</organism>
<dbReference type="EMBL" id="PXNP01000009">
    <property type="protein sequence ID" value="PSF13633.1"/>
    <property type="molecule type" value="Genomic_DNA"/>
</dbReference>
<sequence length="580" mass="62774">MIPARARAIALPGLLAVISASGLARADACGDAAMPIHQVQGQREQSPLAGKTVTVEGVMTLDTRYRGGFGGFYLQQSDATADDNPATSEGLFIYTRNNQGKVGEQVRVTGQIKEFHGLTEMVRVNSLKTCGTAPLPAPVPLTLPWHANPERFENMRVAFSQPLTIIDNYLLGRFGEITLAVTDPVIATEYAAPGSHNPAGAVEYDTITLDDGHSSRNPTAIAWLSTLSEARAGNQVQDLTGVLDYRFGQWRLQPEQAPGFIIRNPRPPAPEKGPGNLRIMSLNLQNYFNGNGQGDGFPTPRGADSLTAFNAQTQRLVRAVQMAAPDVLAVTELENDGYDEDSAAAELARALGASWRLVKTPGMDGSDAIRNVLLYRKDTVSPARPADRPAPGGFTYSGRPPLAQDFLVNGRGKPLRVVVTHFKSRSCRNASAKNRDQHDGQGCFNGRRIASAQAMMTWLSQVAAKAGSAPTLITGDFNSYSREQPIAHIESGGYTNLLPHFHPCTPAQCSHYSYRYRGRRGNLDHALASSSLLPNITRAVSWNINADEPPMTGYRQSPMQQGPWRASDHNPIIVDINTGL</sequence>
<keyword evidence="3" id="KW-0255">Endonuclease</keyword>
<comment type="caution">
    <text evidence="3">The sequence shown here is derived from an EMBL/GenBank/DDBJ whole genome shotgun (WGS) entry which is preliminary data.</text>
</comment>
<evidence type="ECO:0000313" key="4">
    <source>
        <dbReference type="Proteomes" id="UP000239866"/>
    </source>
</evidence>
<keyword evidence="4" id="KW-1185">Reference proteome</keyword>
<name>A0A2T1KV63_9GAMM</name>
<dbReference type="InterPro" id="IPR047971">
    <property type="entry name" value="ExeM-like"/>
</dbReference>
<dbReference type="SUPFAM" id="SSF56219">
    <property type="entry name" value="DNase I-like"/>
    <property type="match status" value="1"/>
</dbReference>
<keyword evidence="3" id="KW-0540">Nuclease</keyword>
<proteinExistence type="predicted"/>
<dbReference type="GO" id="GO:0004519">
    <property type="term" value="F:endonuclease activity"/>
    <property type="evidence" value="ECO:0007669"/>
    <property type="project" value="UniProtKB-KW"/>
</dbReference>
<feature type="chain" id="PRO_5015783788" evidence="1">
    <location>
        <begin position="27"/>
        <end position="580"/>
    </location>
</feature>
<dbReference type="Pfam" id="PF03372">
    <property type="entry name" value="Exo_endo_phos"/>
    <property type="match status" value="1"/>
</dbReference>
<protein>
    <submittedName>
        <fullName evidence="3">Endonuclease</fullName>
    </submittedName>
</protein>
<dbReference type="CDD" id="cd04486">
    <property type="entry name" value="YhcR_OBF_like"/>
    <property type="match status" value="1"/>
</dbReference>
<dbReference type="PANTHER" id="PTHR42834">
    <property type="entry name" value="ENDONUCLEASE/EXONUCLEASE/PHOSPHATASE FAMILY PROTEIN (AFU_ORTHOLOGUE AFUA_3G09210)"/>
    <property type="match status" value="1"/>
</dbReference>
<dbReference type="AlphaFoldDB" id="A0A2T1KV63"/>
<dbReference type="PANTHER" id="PTHR42834:SF1">
    <property type="entry name" value="ENDONUCLEASE_EXONUCLEASE_PHOSPHATASE FAMILY PROTEIN (AFU_ORTHOLOGUE AFUA_3G09210)"/>
    <property type="match status" value="1"/>
</dbReference>
<keyword evidence="3" id="KW-0378">Hydrolase</keyword>
<feature type="domain" description="Endonuclease/exonuclease/phosphatase" evidence="2">
    <location>
        <begin position="293"/>
        <end position="569"/>
    </location>
</feature>
<dbReference type="InterPro" id="IPR036691">
    <property type="entry name" value="Endo/exonu/phosph_ase_sf"/>
</dbReference>
<keyword evidence="1" id="KW-0732">Signal</keyword>
<dbReference type="Proteomes" id="UP000239866">
    <property type="component" value="Unassembled WGS sequence"/>
</dbReference>
<reference evidence="3 4" key="1">
    <citation type="submission" date="2018-03" db="EMBL/GenBank/DDBJ databases">
        <title>Marinobacter brunus sp. nov., a marine bacterium of Gamma-proteobacteria isolated from the surface seawater of the South China Sea.</title>
        <authorList>
            <person name="Cheng H."/>
            <person name="Wu Y.-H."/>
            <person name="Xamxidin M."/>
            <person name="Xu X.-W."/>
        </authorList>
    </citation>
    <scope>NUCLEOTIDE SEQUENCE [LARGE SCALE GENOMIC DNA]</scope>
    <source>
        <strain evidence="3 4">NH169-3</strain>
    </source>
</reference>
<dbReference type="NCBIfam" id="NF033681">
    <property type="entry name" value="ExeM_NucH_DNase"/>
    <property type="match status" value="1"/>
</dbReference>
<evidence type="ECO:0000256" key="1">
    <source>
        <dbReference type="SAM" id="SignalP"/>
    </source>
</evidence>
<dbReference type="InterPro" id="IPR005135">
    <property type="entry name" value="Endo/exonuclease/phosphatase"/>
</dbReference>
<feature type="signal peptide" evidence="1">
    <location>
        <begin position="1"/>
        <end position="26"/>
    </location>
</feature>
<gene>
    <name evidence="3" type="ORF">C7H09_02320</name>
</gene>
<dbReference type="Gene3D" id="3.60.10.10">
    <property type="entry name" value="Endonuclease/exonuclease/phosphatase"/>
    <property type="match status" value="1"/>
</dbReference>
<evidence type="ECO:0000259" key="2">
    <source>
        <dbReference type="Pfam" id="PF03372"/>
    </source>
</evidence>
<evidence type="ECO:0000313" key="3">
    <source>
        <dbReference type="EMBL" id="PSF13633.1"/>
    </source>
</evidence>
<accession>A0A2T1KV63</accession>